<accession>A0A8J4D1F3</accession>
<feature type="non-terminal residue" evidence="2">
    <location>
        <position position="172"/>
    </location>
</feature>
<evidence type="ECO:0000313" key="3">
    <source>
        <dbReference type="Proteomes" id="UP000722791"/>
    </source>
</evidence>
<evidence type="ECO:0000313" key="2">
    <source>
        <dbReference type="EMBL" id="GIL93854.1"/>
    </source>
</evidence>
<sequence length="172" mass="19199">MEACCMRAGTCLGPKAQAYAVLPVAVRCLLGSFAMHPRSFYPAAGWARWSCLLPESERPTGHDAVGWDPVWGDRCQQLVWIGIQMDEARLRGMLDECLLTDEEMALGPEGWAAEFEDPLPEWDVEGAEDIGDGVDEMEDDDEEDEIEDTEDEMEVVEDEVEEKEQGEAEIEG</sequence>
<evidence type="ECO:0000256" key="1">
    <source>
        <dbReference type="SAM" id="MobiDB-lite"/>
    </source>
</evidence>
<dbReference type="Proteomes" id="UP000722791">
    <property type="component" value="Unassembled WGS sequence"/>
</dbReference>
<organism evidence="2 3">
    <name type="scientific">Volvox reticuliferus</name>
    <dbReference type="NCBI Taxonomy" id="1737510"/>
    <lineage>
        <taxon>Eukaryota</taxon>
        <taxon>Viridiplantae</taxon>
        <taxon>Chlorophyta</taxon>
        <taxon>core chlorophytes</taxon>
        <taxon>Chlorophyceae</taxon>
        <taxon>CS clade</taxon>
        <taxon>Chlamydomonadales</taxon>
        <taxon>Volvocaceae</taxon>
        <taxon>Volvox</taxon>
    </lineage>
</organism>
<dbReference type="AlphaFoldDB" id="A0A8J4D1F3"/>
<name>A0A8J4D1F3_9CHLO</name>
<proteinExistence type="predicted"/>
<dbReference type="SUPFAM" id="SSF90002">
    <property type="entry name" value="Hypothetical protein YjiA, C-terminal domain"/>
    <property type="match status" value="1"/>
</dbReference>
<protein>
    <recommendedName>
        <fullName evidence="4">CobW C-terminal domain-containing protein</fullName>
    </recommendedName>
</protein>
<dbReference type="InterPro" id="IPR051927">
    <property type="entry name" value="Zn_Chap_cDPG_Synth"/>
</dbReference>
<dbReference type="PANTHER" id="PTHR43603">
    <property type="entry name" value="COBW DOMAIN-CONTAINING PROTEIN DDB_G0274527"/>
    <property type="match status" value="1"/>
</dbReference>
<gene>
    <name evidence="2" type="ORF">Vretimale_216</name>
</gene>
<feature type="region of interest" description="Disordered" evidence="1">
    <location>
        <begin position="117"/>
        <end position="172"/>
    </location>
</feature>
<dbReference type="PANTHER" id="PTHR43603:SF1">
    <property type="entry name" value="ZINC-REGULATED GTPASE METALLOPROTEIN ACTIVATOR 1"/>
    <property type="match status" value="1"/>
</dbReference>
<evidence type="ECO:0008006" key="4">
    <source>
        <dbReference type="Google" id="ProtNLM"/>
    </source>
</evidence>
<comment type="caution">
    <text evidence="2">The sequence shown here is derived from an EMBL/GenBank/DDBJ whole genome shotgun (WGS) entry which is preliminary data.</text>
</comment>
<dbReference type="EMBL" id="BNCQ01000001">
    <property type="protein sequence ID" value="GIL93854.1"/>
    <property type="molecule type" value="Genomic_DNA"/>
</dbReference>
<reference evidence="2" key="1">
    <citation type="journal article" date="2021" name="Proc. Natl. Acad. Sci. U.S.A.">
        <title>Three genomes in the algal genus Volvox reveal the fate of a haploid sex-determining region after a transition to homothallism.</title>
        <authorList>
            <person name="Yamamoto K."/>
            <person name="Hamaji T."/>
            <person name="Kawai-Toyooka H."/>
            <person name="Matsuzaki R."/>
            <person name="Takahashi F."/>
            <person name="Nishimura Y."/>
            <person name="Kawachi M."/>
            <person name="Noguchi H."/>
            <person name="Minakuchi Y."/>
            <person name="Umen J.G."/>
            <person name="Toyoda A."/>
            <person name="Nozaki H."/>
        </authorList>
    </citation>
    <scope>NUCLEOTIDE SEQUENCE</scope>
    <source>
        <strain evidence="2">NIES-3785</strain>
    </source>
</reference>